<reference evidence="2 3" key="1">
    <citation type="journal article" date="2023" name="Mol. Biol. Evol.">
        <title>Genomics of Secondarily Temperate Adaptation in the Only Non-Antarctic Icefish.</title>
        <authorList>
            <person name="Rivera-Colon A.G."/>
            <person name="Rayamajhi N."/>
            <person name="Minhas B.F."/>
            <person name="Madrigal G."/>
            <person name="Bilyk K.T."/>
            <person name="Yoon V."/>
            <person name="Hune M."/>
            <person name="Gregory S."/>
            <person name="Cheng C.H.C."/>
            <person name="Catchen J.M."/>
        </authorList>
    </citation>
    <scope>NUCLEOTIDE SEQUENCE [LARGE SCALE GENOMIC DNA]</scope>
    <source>
        <strain evidence="2">JC2023a</strain>
    </source>
</reference>
<evidence type="ECO:0000313" key="3">
    <source>
        <dbReference type="Proteomes" id="UP001335648"/>
    </source>
</evidence>
<gene>
    <name evidence="2" type="ORF">CesoFtcFv8_011845</name>
</gene>
<dbReference type="EMBL" id="JAULUE010002054">
    <property type="protein sequence ID" value="KAK5895233.1"/>
    <property type="molecule type" value="Genomic_DNA"/>
</dbReference>
<proteinExistence type="predicted"/>
<evidence type="ECO:0000313" key="2">
    <source>
        <dbReference type="EMBL" id="KAK5895233.1"/>
    </source>
</evidence>
<accession>A0AAN8C388</accession>
<dbReference type="Proteomes" id="UP001335648">
    <property type="component" value="Unassembled WGS sequence"/>
</dbReference>
<comment type="caution">
    <text evidence="2">The sequence shown here is derived from an EMBL/GenBank/DDBJ whole genome shotgun (WGS) entry which is preliminary data.</text>
</comment>
<protein>
    <submittedName>
        <fullName evidence="2">Uncharacterized protein</fullName>
    </submittedName>
</protein>
<evidence type="ECO:0000256" key="1">
    <source>
        <dbReference type="SAM" id="MobiDB-lite"/>
    </source>
</evidence>
<feature type="region of interest" description="Disordered" evidence="1">
    <location>
        <begin position="1"/>
        <end position="21"/>
    </location>
</feature>
<dbReference type="AlphaFoldDB" id="A0AAN8C388"/>
<name>A0AAN8C388_9TELE</name>
<keyword evidence="3" id="KW-1185">Reference proteome</keyword>
<sequence length="70" mass="7542">MSRQRHTHLGGMATQSSADNLIQELKPTAEGLTDSAVQSESESGAICLFVADIDSSGARWDPKEKINTPR</sequence>
<organism evidence="2 3">
    <name type="scientific">Champsocephalus esox</name>
    <name type="common">pike icefish</name>
    <dbReference type="NCBI Taxonomy" id="159716"/>
    <lineage>
        <taxon>Eukaryota</taxon>
        <taxon>Metazoa</taxon>
        <taxon>Chordata</taxon>
        <taxon>Craniata</taxon>
        <taxon>Vertebrata</taxon>
        <taxon>Euteleostomi</taxon>
        <taxon>Actinopterygii</taxon>
        <taxon>Neopterygii</taxon>
        <taxon>Teleostei</taxon>
        <taxon>Neoteleostei</taxon>
        <taxon>Acanthomorphata</taxon>
        <taxon>Eupercaria</taxon>
        <taxon>Perciformes</taxon>
        <taxon>Notothenioidei</taxon>
        <taxon>Channichthyidae</taxon>
        <taxon>Champsocephalus</taxon>
    </lineage>
</organism>